<dbReference type="AlphaFoldDB" id="E0IB58"/>
<dbReference type="InterPro" id="IPR001226">
    <property type="entry name" value="Flavodoxin_CS"/>
</dbReference>
<evidence type="ECO:0000256" key="6">
    <source>
        <dbReference type="ARBA" id="ARBA00022643"/>
    </source>
</evidence>
<sequence length="150" mass="15881">MPKVIIVFASMSGNTEEMADAIAEGVKLAGVEPIVMNVMDAEASQLADYDAIILGAYTWGDGELPDEMLDYYEAMDGLDLSGKQAATFGSGDSAYDIFCGAVDMLEQKLKDCGAVIAADSMKVELNPTNEQSEQCRALGRRLAELVGAGV</sequence>
<dbReference type="PROSITE" id="PS00201">
    <property type="entry name" value="FLAVODOXIN"/>
    <property type="match status" value="1"/>
</dbReference>
<dbReference type="EMBL" id="AEDD01000007">
    <property type="protein sequence ID" value="EFM10349.1"/>
    <property type="molecule type" value="Genomic_DNA"/>
</dbReference>
<evidence type="ECO:0000256" key="5">
    <source>
        <dbReference type="ARBA" id="ARBA00022630"/>
    </source>
</evidence>
<dbReference type="Proteomes" id="UP000005387">
    <property type="component" value="Unassembled WGS sequence"/>
</dbReference>
<comment type="function">
    <text evidence="2 8">Low-potential electron donor to a number of redox enzymes.</text>
</comment>
<evidence type="ECO:0000256" key="4">
    <source>
        <dbReference type="ARBA" id="ARBA00022448"/>
    </source>
</evidence>
<evidence type="ECO:0000256" key="1">
    <source>
        <dbReference type="ARBA" id="ARBA00001917"/>
    </source>
</evidence>
<dbReference type="Pfam" id="PF00258">
    <property type="entry name" value="Flavodoxin_1"/>
    <property type="match status" value="1"/>
</dbReference>
<name>E0IB58_9BACL</name>
<dbReference type="NCBIfam" id="NF005246">
    <property type="entry name" value="PRK06756.1"/>
    <property type="match status" value="1"/>
</dbReference>
<proteinExistence type="inferred from homology"/>
<keyword evidence="6 8" id="KW-0288">FMN</keyword>
<dbReference type="PANTHER" id="PTHR42809:SF1">
    <property type="entry name" value="FLAVODOXIN 1"/>
    <property type="match status" value="1"/>
</dbReference>
<dbReference type="PROSITE" id="PS50902">
    <property type="entry name" value="FLAVODOXIN_LIKE"/>
    <property type="match status" value="1"/>
</dbReference>
<evidence type="ECO:0000313" key="10">
    <source>
        <dbReference type="EMBL" id="EFM10349.1"/>
    </source>
</evidence>
<dbReference type="SUPFAM" id="SSF52218">
    <property type="entry name" value="Flavoproteins"/>
    <property type="match status" value="1"/>
</dbReference>
<evidence type="ECO:0000259" key="9">
    <source>
        <dbReference type="PROSITE" id="PS50902"/>
    </source>
</evidence>
<evidence type="ECO:0000256" key="8">
    <source>
        <dbReference type="RuleBase" id="RU367037"/>
    </source>
</evidence>
<dbReference type="GO" id="GO:0010181">
    <property type="term" value="F:FMN binding"/>
    <property type="evidence" value="ECO:0007669"/>
    <property type="project" value="UniProtKB-UniRule"/>
</dbReference>
<evidence type="ECO:0000256" key="3">
    <source>
        <dbReference type="ARBA" id="ARBA00005267"/>
    </source>
</evidence>
<evidence type="ECO:0000256" key="2">
    <source>
        <dbReference type="ARBA" id="ARBA00003297"/>
    </source>
</evidence>
<evidence type="ECO:0000313" key="11">
    <source>
        <dbReference type="Proteomes" id="UP000005387"/>
    </source>
</evidence>
<dbReference type="InterPro" id="IPR008254">
    <property type="entry name" value="Flavodoxin/NO_synth"/>
</dbReference>
<keyword evidence="7 8" id="KW-0249">Electron transport</keyword>
<evidence type="ECO:0000256" key="7">
    <source>
        <dbReference type="ARBA" id="ARBA00022982"/>
    </source>
</evidence>
<feature type="domain" description="Flavodoxin-like" evidence="9">
    <location>
        <begin position="4"/>
        <end position="143"/>
    </location>
</feature>
<dbReference type="Gene3D" id="3.40.50.360">
    <property type="match status" value="1"/>
</dbReference>
<comment type="similarity">
    <text evidence="3 8">Belongs to the flavodoxin family.</text>
</comment>
<dbReference type="STRING" id="717606.PaecuDRAFT_2785"/>
<dbReference type="InterPro" id="IPR050619">
    <property type="entry name" value="Flavodoxin"/>
</dbReference>
<keyword evidence="11" id="KW-1185">Reference proteome</keyword>
<organism evidence="10 11">
    <name type="scientific">Paenibacillus curdlanolyticus YK9</name>
    <dbReference type="NCBI Taxonomy" id="717606"/>
    <lineage>
        <taxon>Bacteria</taxon>
        <taxon>Bacillati</taxon>
        <taxon>Bacillota</taxon>
        <taxon>Bacilli</taxon>
        <taxon>Bacillales</taxon>
        <taxon>Paenibacillaceae</taxon>
        <taxon>Paenibacillus</taxon>
    </lineage>
</organism>
<dbReference type="RefSeq" id="WP_006038775.1">
    <property type="nucleotide sequence ID" value="NZ_AEDD01000007.1"/>
</dbReference>
<gene>
    <name evidence="10" type="ORF">PaecuDRAFT_2785</name>
</gene>
<dbReference type="PANTHER" id="PTHR42809">
    <property type="entry name" value="FLAVODOXIN 2"/>
    <property type="match status" value="1"/>
</dbReference>
<keyword evidence="4 8" id="KW-0813">Transport</keyword>
<keyword evidence="5 8" id="KW-0285">Flavoprotein</keyword>
<dbReference type="NCBIfam" id="NF005216">
    <property type="entry name" value="PRK06703.1"/>
    <property type="match status" value="1"/>
</dbReference>
<dbReference type="NCBIfam" id="TIGR01753">
    <property type="entry name" value="flav_short"/>
    <property type="match status" value="1"/>
</dbReference>
<comment type="cofactor">
    <cofactor evidence="1 8">
        <name>FMN</name>
        <dbReference type="ChEBI" id="CHEBI:58210"/>
    </cofactor>
</comment>
<protein>
    <recommendedName>
        <fullName evidence="8">Flavodoxin</fullName>
    </recommendedName>
</protein>
<dbReference type="GO" id="GO:0009055">
    <property type="term" value="F:electron transfer activity"/>
    <property type="evidence" value="ECO:0007669"/>
    <property type="project" value="UniProtKB-UniRule"/>
</dbReference>
<dbReference type="InterPro" id="IPR029039">
    <property type="entry name" value="Flavoprotein-like_sf"/>
</dbReference>
<dbReference type="eggNOG" id="COG0716">
    <property type="taxonomic scope" value="Bacteria"/>
</dbReference>
<dbReference type="OrthoDB" id="9790745at2"/>
<reference evidence="10 11" key="1">
    <citation type="submission" date="2010-07" db="EMBL/GenBank/DDBJ databases">
        <title>The draft genome of Paenibacillus curdlanolyticus YK9.</title>
        <authorList>
            <consortium name="US DOE Joint Genome Institute (JGI-PGF)"/>
            <person name="Lucas S."/>
            <person name="Copeland A."/>
            <person name="Lapidus A."/>
            <person name="Cheng J.-F."/>
            <person name="Bruce D."/>
            <person name="Goodwin L."/>
            <person name="Pitluck S."/>
            <person name="Land M.L."/>
            <person name="Hauser L."/>
            <person name="Chang Y.-J."/>
            <person name="Jeffries C."/>
            <person name="Anderson I.J."/>
            <person name="Johnson E."/>
            <person name="Loganathan U."/>
            <person name="Mulhopadhyay B."/>
            <person name="Kyrpides N."/>
            <person name="Woyke T.J."/>
        </authorList>
    </citation>
    <scope>NUCLEOTIDE SEQUENCE [LARGE SCALE GENOMIC DNA]</scope>
    <source>
        <strain evidence="10 11">YK9</strain>
    </source>
</reference>
<dbReference type="InterPro" id="IPR010087">
    <property type="entry name" value="Flav_short"/>
</dbReference>
<accession>E0IB58</accession>
<dbReference type="GO" id="GO:0016651">
    <property type="term" value="F:oxidoreductase activity, acting on NAD(P)H"/>
    <property type="evidence" value="ECO:0007669"/>
    <property type="project" value="UniProtKB-ARBA"/>
</dbReference>